<keyword evidence="6 14" id="KW-0732">Signal</keyword>
<dbReference type="InterPro" id="IPR039426">
    <property type="entry name" value="TonB-dep_rcpt-like"/>
</dbReference>
<evidence type="ECO:0000256" key="3">
    <source>
        <dbReference type="ARBA" id="ARBA00022452"/>
    </source>
</evidence>
<dbReference type="Pfam" id="PF07715">
    <property type="entry name" value="Plug"/>
    <property type="match status" value="1"/>
</dbReference>
<dbReference type="PROSITE" id="PS52016">
    <property type="entry name" value="TONB_DEPENDENT_REC_3"/>
    <property type="match status" value="1"/>
</dbReference>
<dbReference type="NCBIfam" id="TIGR04057">
    <property type="entry name" value="SusC_RagA_signa"/>
    <property type="match status" value="1"/>
</dbReference>
<keyword evidence="9 13" id="KW-0798">TonB box</keyword>
<dbReference type="OrthoDB" id="9768177at2"/>
<dbReference type="InterPro" id="IPR023996">
    <property type="entry name" value="TonB-dep_OMP_SusC/RagA"/>
</dbReference>
<dbReference type="InterPro" id="IPR012910">
    <property type="entry name" value="Plug_dom"/>
</dbReference>
<keyword evidence="10 12" id="KW-0472">Membrane</keyword>
<dbReference type="InterPro" id="IPR037066">
    <property type="entry name" value="Plug_dom_sf"/>
</dbReference>
<protein>
    <submittedName>
        <fullName evidence="17">TonB-linked outer membrane protein, SusC/RagA family</fullName>
    </submittedName>
</protein>
<dbReference type="EMBL" id="FNGS01000011">
    <property type="protein sequence ID" value="SDM97191.1"/>
    <property type="molecule type" value="Genomic_DNA"/>
</dbReference>
<feature type="chain" id="PRO_5011713227" evidence="14">
    <location>
        <begin position="23"/>
        <end position="1020"/>
    </location>
</feature>
<evidence type="ECO:0000256" key="10">
    <source>
        <dbReference type="ARBA" id="ARBA00023136"/>
    </source>
</evidence>
<dbReference type="GO" id="GO:0015344">
    <property type="term" value="F:siderophore uptake transmembrane transporter activity"/>
    <property type="evidence" value="ECO:0007669"/>
    <property type="project" value="TreeGrafter"/>
</dbReference>
<keyword evidence="18" id="KW-1185">Reference proteome</keyword>
<dbReference type="PANTHER" id="PTHR32552:SF68">
    <property type="entry name" value="FERRICHROME OUTER MEMBRANE TRANSPORTER_PHAGE RECEPTOR"/>
    <property type="match status" value="1"/>
</dbReference>
<evidence type="ECO:0000256" key="1">
    <source>
        <dbReference type="ARBA" id="ARBA00004571"/>
    </source>
</evidence>
<comment type="similarity">
    <text evidence="12 13">Belongs to the TonB-dependent receptor family.</text>
</comment>
<dbReference type="Pfam" id="PF13715">
    <property type="entry name" value="CarbopepD_reg_2"/>
    <property type="match status" value="1"/>
</dbReference>
<evidence type="ECO:0000256" key="14">
    <source>
        <dbReference type="SAM" id="SignalP"/>
    </source>
</evidence>
<evidence type="ECO:0000256" key="4">
    <source>
        <dbReference type="ARBA" id="ARBA00022496"/>
    </source>
</evidence>
<evidence type="ECO:0000256" key="6">
    <source>
        <dbReference type="ARBA" id="ARBA00022729"/>
    </source>
</evidence>
<dbReference type="AlphaFoldDB" id="A0A1G9XL16"/>
<evidence type="ECO:0000259" key="16">
    <source>
        <dbReference type="Pfam" id="PF07715"/>
    </source>
</evidence>
<proteinExistence type="inferred from homology"/>
<evidence type="ECO:0000256" key="13">
    <source>
        <dbReference type="RuleBase" id="RU003357"/>
    </source>
</evidence>
<evidence type="ECO:0000256" key="8">
    <source>
        <dbReference type="ARBA" id="ARBA00023065"/>
    </source>
</evidence>
<keyword evidence="5 12" id="KW-0812">Transmembrane</keyword>
<evidence type="ECO:0000313" key="18">
    <source>
        <dbReference type="Proteomes" id="UP000198901"/>
    </source>
</evidence>
<reference evidence="17 18" key="1">
    <citation type="submission" date="2016-10" db="EMBL/GenBank/DDBJ databases">
        <authorList>
            <person name="de Groot N.N."/>
        </authorList>
    </citation>
    <scope>NUCLEOTIDE SEQUENCE [LARGE SCALE GENOMIC DNA]</scope>
    <source>
        <strain evidence="17 18">DSM 21668</strain>
    </source>
</reference>
<dbReference type="SUPFAM" id="SSF49464">
    <property type="entry name" value="Carboxypeptidase regulatory domain-like"/>
    <property type="match status" value="1"/>
</dbReference>
<dbReference type="InterPro" id="IPR008969">
    <property type="entry name" value="CarboxyPept-like_regulatory"/>
</dbReference>
<keyword evidence="3 12" id="KW-1134">Transmembrane beta strand</keyword>
<dbReference type="FunFam" id="2.170.130.10:FF:000008">
    <property type="entry name" value="SusC/RagA family TonB-linked outer membrane protein"/>
    <property type="match status" value="1"/>
</dbReference>
<dbReference type="SUPFAM" id="SSF56935">
    <property type="entry name" value="Porins"/>
    <property type="match status" value="1"/>
</dbReference>
<dbReference type="PANTHER" id="PTHR32552">
    <property type="entry name" value="FERRICHROME IRON RECEPTOR-RELATED"/>
    <property type="match status" value="1"/>
</dbReference>
<dbReference type="Gene3D" id="2.170.130.10">
    <property type="entry name" value="TonB-dependent receptor, plug domain"/>
    <property type="match status" value="1"/>
</dbReference>
<dbReference type="InterPro" id="IPR000531">
    <property type="entry name" value="Beta-barrel_TonB"/>
</dbReference>
<dbReference type="Gene3D" id="2.40.170.20">
    <property type="entry name" value="TonB-dependent receptor, beta-barrel domain"/>
    <property type="match status" value="1"/>
</dbReference>
<accession>A0A1G9XL16</accession>
<keyword evidence="4" id="KW-0410">Iron transport</keyword>
<dbReference type="STRING" id="563176.SAMN04488090_4655"/>
<evidence type="ECO:0000313" key="17">
    <source>
        <dbReference type="EMBL" id="SDM97191.1"/>
    </source>
</evidence>
<evidence type="ECO:0000256" key="5">
    <source>
        <dbReference type="ARBA" id="ARBA00022692"/>
    </source>
</evidence>
<feature type="domain" description="TonB-dependent receptor-like beta-barrel" evidence="15">
    <location>
        <begin position="390"/>
        <end position="972"/>
    </location>
</feature>
<gene>
    <name evidence="17" type="ORF">SAMN04488090_4655</name>
</gene>
<comment type="subcellular location">
    <subcellularLocation>
        <location evidence="1 12">Cell outer membrane</location>
        <topology evidence="1 12">Multi-pass membrane protein</topology>
    </subcellularLocation>
</comment>
<evidence type="ECO:0000256" key="12">
    <source>
        <dbReference type="PROSITE-ProRule" id="PRU01360"/>
    </source>
</evidence>
<feature type="domain" description="TonB-dependent receptor plug" evidence="16">
    <location>
        <begin position="116"/>
        <end position="221"/>
    </location>
</feature>
<name>A0A1G9XL16_9BACT</name>
<dbReference type="GO" id="GO:0009279">
    <property type="term" value="C:cell outer membrane"/>
    <property type="evidence" value="ECO:0007669"/>
    <property type="project" value="UniProtKB-SubCell"/>
</dbReference>
<evidence type="ECO:0000256" key="11">
    <source>
        <dbReference type="ARBA" id="ARBA00023237"/>
    </source>
</evidence>
<keyword evidence="2 12" id="KW-0813">Transport</keyword>
<keyword evidence="8" id="KW-0406">Ion transport</keyword>
<evidence type="ECO:0000259" key="15">
    <source>
        <dbReference type="Pfam" id="PF00593"/>
    </source>
</evidence>
<keyword evidence="11 12" id="KW-0998">Cell outer membrane</keyword>
<keyword evidence="7" id="KW-0408">Iron</keyword>
<dbReference type="RefSeq" id="WP_093208337.1">
    <property type="nucleotide sequence ID" value="NZ_FNGS01000011.1"/>
</dbReference>
<feature type="signal peptide" evidence="14">
    <location>
        <begin position="1"/>
        <end position="22"/>
    </location>
</feature>
<dbReference type="InterPro" id="IPR036942">
    <property type="entry name" value="Beta-barrel_TonB_sf"/>
</dbReference>
<sequence>MNVIKLYLFLFASLLGVGIASAQDRTLSGSVADEKGELLPGVSISVKGTTVGTNTNAEGRYTLRIPAGGKTLVVSFVGMQTKEIELGSQSTLDIVLQSDTKSLDEVVVIGYGSSKKSDLTGSVASIKSDQLTQIATPNVTQAIQGRVAGVDVTSNSGEPGGASRIRIRGVGTINNADPLYVVDGFQTADISFLAPGDISSMEILKDASATAIYGSRGANGVVLITTKRGKSGAARISFDGYAGVQQAWRTQKMLTASEYATLRLEAYQNDGTVLDPAGSQYKRLNAAIQSNAKGTDWQKEVMQTGAIQNYSLNILGGSENSRYSITGTYFSQDGIVKNSGMKKYFIRFNNDYTLTKWLTGGVSGAFSRTNKTYTNNDLYAGVLTTALRVDPLTPAWDAATNNWGRADISYENNPARAVSEMAGNKGYESLLNANAYAEASFLKHFKFRSQFGVNYKNLHNKQYLPKFFIDVVEQRANSQLTELRGEQTQWVASNYITYDNTFGKHHIGFMAGTEAQRVQYADFGVTAYDVPADADLRYISSSRATSYNVTSSQSDESILSFFGRANYSYRDKYMLTATLRQDGSSRFMKNNRWGTFPSFAAGWNITDEPFMANIRQLSNLKLRAGWGQVGNQNSAANYGYVTTLSGGNRYILGGQIVEGFAPTTASNPELKWETTTSSNIGIDAAFFNNALTLTADYFVKKTTDMIVRVPIPVFAGVGPPYVNAGSMKNNGIELAATYRNEVGGLTYEIGANFTKIKNEVTSLGGGSPIESADVSRVGNITRTSVGREIAYFYGLKTDGIFHNAAELEAHKNSSGAAIQPNAQVGDVKFVDLNGDGVIDDKDRTYLGSATPGFTYGFNTTLGYKNFDLKVFFQGAQGVELVNALDYFTKNAQGQWNSVADRMNRWTPTNTNTNEFRMTLKDANQNYRFSDRYVQDGSYLRLRNVTLGYTLPKALVQSWKMANLRAYVSVDNLLTFTKYKGLDPEVGEYGYNRSYNPLAVGVDVGTYPQPRTWRAGLTVNF</sequence>
<evidence type="ECO:0000256" key="2">
    <source>
        <dbReference type="ARBA" id="ARBA00022448"/>
    </source>
</evidence>
<dbReference type="InterPro" id="IPR023997">
    <property type="entry name" value="TonB-dep_OMP_SusC/RagA_CS"/>
</dbReference>
<organism evidence="17 18">
    <name type="scientific">Siphonobacter aquaeclarae</name>
    <dbReference type="NCBI Taxonomy" id="563176"/>
    <lineage>
        <taxon>Bacteria</taxon>
        <taxon>Pseudomonadati</taxon>
        <taxon>Bacteroidota</taxon>
        <taxon>Cytophagia</taxon>
        <taxon>Cytophagales</taxon>
        <taxon>Cytophagaceae</taxon>
        <taxon>Siphonobacter</taxon>
    </lineage>
</organism>
<dbReference type="Proteomes" id="UP000198901">
    <property type="component" value="Unassembled WGS sequence"/>
</dbReference>
<evidence type="ECO:0000256" key="9">
    <source>
        <dbReference type="ARBA" id="ARBA00023077"/>
    </source>
</evidence>
<dbReference type="Pfam" id="PF00593">
    <property type="entry name" value="TonB_dep_Rec_b-barrel"/>
    <property type="match status" value="1"/>
</dbReference>
<dbReference type="NCBIfam" id="TIGR04056">
    <property type="entry name" value="OMP_RagA_SusC"/>
    <property type="match status" value="1"/>
</dbReference>
<dbReference type="Gene3D" id="2.60.40.1120">
    <property type="entry name" value="Carboxypeptidase-like, regulatory domain"/>
    <property type="match status" value="1"/>
</dbReference>
<evidence type="ECO:0000256" key="7">
    <source>
        <dbReference type="ARBA" id="ARBA00023004"/>
    </source>
</evidence>